<proteinExistence type="predicted"/>
<keyword evidence="1" id="KW-0175">Coiled coil</keyword>
<name>A0A7S4G8L6_9EUGL</name>
<dbReference type="Gene3D" id="3.40.50.150">
    <property type="entry name" value="Vaccinia Virus protein VP39"/>
    <property type="match status" value="1"/>
</dbReference>
<dbReference type="GO" id="GO:0006888">
    <property type="term" value="P:endoplasmic reticulum to Golgi vesicle-mediated transport"/>
    <property type="evidence" value="ECO:0007669"/>
    <property type="project" value="TreeGrafter"/>
</dbReference>
<protein>
    <recommendedName>
        <fullName evidence="3">Methyltransferase FkbM domain-containing protein</fullName>
    </recommendedName>
</protein>
<organism evidence="4">
    <name type="scientific">Eutreptiella gymnastica</name>
    <dbReference type="NCBI Taxonomy" id="73025"/>
    <lineage>
        <taxon>Eukaryota</taxon>
        <taxon>Discoba</taxon>
        <taxon>Euglenozoa</taxon>
        <taxon>Euglenida</taxon>
        <taxon>Spirocuta</taxon>
        <taxon>Euglenophyceae</taxon>
        <taxon>Eutreptiales</taxon>
        <taxon>Eutreptiaceae</taxon>
        <taxon>Eutreptiella</taxon>
    </lineage>
</organism>
<dbReference type="GO" id="GO:0005789">
    <property type="term" value="C:endoplasmic reticulum membrane"/>
    <property type="evidence" value="ECO:0007669"/>
    <property type="project" value="TreeGrafter"/>
</dbReference>
<evidence type="ECO:0000313" key="4">
    <source>
        <dbReference type="EMBL" id="CAE0828786.1"/>
    </source>
</evidence>
<dbReference type="NCBIfam" id="TIGR01444">
    <property type="entry name" value="fkbM_fam"/>
    <property type="match status" value="1"/>
</dbReference>
<dbReference type="PANTHER" id="PTHR34009:SF2">
    <property type="entry name" value="PROTEIN STAR"/>
    <property type="match status" value="1"/>
</dbReference>
<sequence length="443" mass="49738">METEGCRKFILLVAALLVSLYLMKPQLCAVGEVQSKKVYAMRMLQGEKDLEARQSEVQRLKQQVQNLQREVAMQRKHLQELQIEVRHKEEQISGWRSEASSPGACLTDAKDGTTPSGLDPAATDTGLVAGERKTGSETGSSKRFNAREWFPQKALVEQMVGDREKGWCAKHSRLIGTPETGGNINGQWQQDWFAFVNFWNSPFYKHTRAPHNLHPGFFLDIGANAHKWLSNTWFLDMCLGWKGICVEANPELAANLRKFRNCEVVAKCIHPTSKKIDFNPADEHGHVQDTEVITERQAARTEQRGSITVPCTTLTAVLAKYNVTHVDFMSLDIEGSELAALSCIPWKKVTIDVIAMENVYNTIEQRWFLLGLGYTLAAQLGQDEVFVRQGSPAAARLAAAPLMYPGKANMQTGWRVQTGFLWKQKCCTNGPRGKWDAITEQWG</sequence>
<feature type="coiled-coil region" evidence="1">
    <location>
        <begin position="43"/>
        <end position="98"/>
    </location>
</feature>
<dbReference type="InterPro" id="IPR053202">
    <property type="entry name" value="EGF_Rcpt_Signaling_Reg"/>
</dbReference>
<evidence type="ECO:0000256" key="1">
    <source>
        <dbReference type="SAM" id="Coils"/>
    </source>
</evidence>
<dbReference type="Pfam" id="PF05050">
    <property type="entry name" value="Methyltransf_21"/>
    <property type="match status" value="1"/>
</dbReference>
<accession>A0A7S4G8L6</accession>
<dbReference type="InterPro" id="IPR029063">
    <property type="entry name" value="SAM-dependent_MTases_sf"/>
</dbReference>
<dbReference type="AlphaFoldDB" id="A0A7S4G8L6"/>
<dbReference type="GO" id="GO:0005886">
    <property type="term" value="C:plasma membrane"/>
    <property type="evidence" value="ECO:0007669"/>
    <property type="project" value="TreeGrafter"/>
</dbReference>
<feature type="signal peptide" evidence="2">
    <location>
        <begin position="1"/>
        <end position="28"/>
    </location>
</feature>
<dbReference type="PANTHER" id="PTHR34009">
    <property type="entry name" value="PROTEIN STAR"/>
    <property type="match status" value="1"/>
</dbReference>
<dbReference type="SUPFAM" id="SSF53335">
    <property type="entry name" value="S-adenosyl-L-methionine-dependent methyltransferases"/>
    <property type="match status" value="1"/>
</dbReference>
<keyword evidence="2" id="KW-0732">Signal</keyword>
<feature type="chain" id="PRO_5031497626" description="Methyltransferase FkbM domain-containing protein" evidence="2">
    <location>
        <begin position="29"/>
        <end position="443"/>
    </location>
</feature>
<evidence type="ECO:0000256" key="2">
    <source>
        <dbReference type="SAM" id="SignalP"/>
    </source>
</evidence>
<evidence type="ECO:0000259" key="3">
    <source>
        <dbReference type="Pfam" id="PF05050"/>
    </source>
</evidence>
<dbReference type="GO" id="GO:0016197">
    <property type="term" value="P:endosomal transport"/>
    <property type="evidence" value="ECO:0007669"/>
    <property type="project" value="TreeGrafter"/>
</dbReference>
<dbReference type="EMBL" id="HBJA01116453">
    <property type="protein sequence ID" value="CAE0828786.1"/>
    <property type="molecule type" value="Transcribed_RNA"/>
</dbReference>
<feature type="domain" description="Methyltransferase FkbM" evidence="3">
    <location>
        <begin position="220"/>
        <end position="358"/>
    </location>
</feature>
<dbReference type="GO" id="GO:0005794">
    <property type="term" value="C:Golgi apparatus"/>
    <property type="evidence" value="ECO:0007669"/>
    <property type="project" value="TreeGrafter"/>
</dbReference>
<dbReference type="InterPro" id="IPR006342">
    <property type="entry name" value="FkbM_mtfrase"/>
</dbReference>
<dbReference type="GO" id="GO:0031902">
    <property type="term" value="C:late endosome membrane"/>
    <property type="evidence" value="ECO:0007669"/>
    <property type="project" value="TreeGrafter"/>
</dbReference>
<gene>
    <name evidence="4" type="ORF">EGYM00163_LOCUS40064</name>
</gene>
<reference evidence="4" key="1">
    <citation type="submission" date="2021-01" db="EMBL/GenBank/DDBJ databases">
        <authorList>
            <person name="Corre E."/>
            <person name="Pelletier E."/>
            <person name="Niang G."/>
            <person name="Scheremetjew M."/>
            <person name="Finn R."/>
            <person name="Kale V."/>
            <person name="Holt S."/>
            <person name="Cochrane G."/>
            <person name="Meng A."/>
            <person name="Brown T."/>
            <person name="Cohen L."/>
        </authorList>
    </citation>
    <scope>NUCLEOTIDE SEQUENCE</scope>
    <source>
        <strain evidence="4">CCMP1594</strain>
    </source>
</reference>